<evidence type="ECO:0000313" key="2">
    <source>
        <dbReference type="EMBL" id="PWN86597.1"/>
    </source>
</evidence>
<dbReference type="GeneID" id="37047484"/>
<dbReference type="AlphaFoldDB" id="A0A316YAA9"/>
<dbReference type="InParanoid" id="A0A316YAA9"/>
<keyword evidence="3" id="KW-1185">Reference proteome</keyword>
<feature type="region of interest" description="Disordered" evidence="1">
    <location>
        <begin position="1"/>
        <end position="25"/>
    </location>
</feature>
<protein>
    <submittedName>
        <fullName evidence="2">Uncharacterized protein</fullName>
    </submittedName>
</protein>
<name>A0A316YAA9_9BASI</name>
<accession>A0A316YAA9</accession>
<reference evidence="2 3" key="1">
    <citation type="journal article" date="2018" name="Mol. Biol. Evol.">
        <title>Broad Genomic Sampling Reveals a Smut Pathogenic Ancestry of the Fungal Clade Ustilaginomycotina.</title>
        <authorList>
            <person name="Kijpornyongpan T."/>
            <person name="Mondo S.J."/>
            <person name="Barry K."/>
            <person name="Sandor L."/>
            <person name="Lee J."/>
            <person name="Lipzen A."/>
            <person name="Pangilinan J."/>
            <person name="LaButti K."/>
            <person name="Hainaut M."/>
            <person name="Henrissat B."/>
            <person name="Grigoriev I.V."/>
            <person name="Spatafora J.W."/>
            <person name="Aime M.C."/>
        </authorList>
    </citation>
    <scope>NUCLEOTIDE SEQUENCE [LARGE SCALE GENOMIC DNA]</scope>
    <source>
        <strain evidence="2 3">MCA 4198</strain>
    </source>
</reference>
<evidence type="ECO:0000313" key="3">
    <source>
        <dbReference type="Proteomes" id="UP000245768"/>
    </source>
</evidence>
<evidence type="ECO:0000256" key="1">
    <source>
        <dbReference type="SAM" id="MobiDB-lite"/>
    </source>
</evidence>
<dbReference type="RefSeq" id="XP_025373795.1">
    <property type="nucleotide sequence ID" value="XM_025525568.1"/>
</dbReference>
<feature type="compositionally biased region" description="Basic and acidic residues" evidence="1">
    <location>
        <begin position="1"/>
        <end position="10"/>
    </location>
</feature>
<dbReference type="Proteomes" id="UP000245768">
    <property type="component" value="Unassembled WGS sequence"/>
</dbReference>
<organism evidence="2 3">
    <name type="scientific">Acaromyces ingoldii</name>
    <dbReference type="NCBI Taxonomy" id="215250"/>
    <lineage>
        <taxon>Eukaryota</taxon>
        <taxon>Fungi</taxon>
        <taxon>Dikarya</taxon>
        <taxon>Basidiomycota</taxon>
        <taxon>Ustilaginomycotina</taxon>
        <taxon>Exobasidiomycetes</taxon>
        <taxon>Exobasidiales</taxon>
        <taxon>Cryptobasidiaceae</taxon>
        <taxon>Acaromyces</taxon>
    </lineage>
</organism>
<gene>
    <name evidence="2" type="ORF">FA10DRAFT_54922</name>
</gene>
<proteinExistence type="predicted"/>
<sequence length="105" mass="11725">MTKVEVDSQRGRRATRKSGVHPSILRSTPRRTERWGWLARSFWMSRPSSGWRVALSIVMAATFDLVLRLAAELLPAQGEEKKRASRTARRGATTFALLATTLAAT</sequence>
<dbReference type="EMBL" id="KZ819644">
    <property type="protein sequence ID" value="PWN86597.1"/>
    <property type="molecule type" value="Genomic_DNA"/>
</dbReference>